<dbReference type="GO" id="GO:0005829">
    <property type="term" value="C:cytosol"/>
    <property type="evidence" value="ECO:0007669"/>
    <property type="project" value="TreeGrafter"/>
</dbReference>
<name>A0AA38RCF4_9PEZI</name>
<reference evidence="6" key="1">
    <citation type="submission" date="2022-07" db="EMBL/GenBank/DDBJ databases">
        <title>Fungi with potential for degradation of polypropylene.</title>
        <authorList>
            <person name="Gostincar C."/>
        </authorList>
    </citation>
    <scope>NUCLEOTIDE SEQUENCE</scope>
    <source>
        <strain evidence="6">EXF-13308</strain>
    </source>
</reference>
<dbReference type="GO" id="GO:0045292">
    <property type="term" value="P:mRNA cis splicing, via spliceosome"/>
    <property type="evidence" value="ECO:0007669"/>
    <property type="project" value="TreeGrafter"/>
</dbReference>
<dbReference type="AlphaFoldDB" id="A0AA38RCF4"/>
<accession>A0AA38RCF4</accession>
<dbReference type="Gene3D" id="2.30.29.30">
    <property type="entry name" value="Pleckstrin-homology domain (PH domain)/Phosphotyrosine-binding domain (PTB)"/>
    <property type="match status" value="1"/>
</dbReference>
<dbReference type="PANTHER" id="PTHR21399">
    <property type="entry name" value="CHLORIDE CONDUCTANCE REGULATORY PROTEIN ICLN"/>
    <property type="match status" value="1"/>
</dbReference>
<dbReference type="GO" id="GO:0034715">
    <property type="term" value="C:pICln-Sm protein complex"/>
    <property type="evidence" value="ECO:0007669"/>
    <property type="project" value="TreeGrafter"/>
</dbReference>
<dbReference type="Proteomes" id="UP001174694">
    <property type="component" value="Unassembled WGS sequence"/>
</dbReference>
<dbReference type="GO" id="GO:0000387">
    <property type="term" value="P:spliceosomal snRNP assembly"/>
    <property type="evidence" value="ECO:0007669"/>
    <property type="project" value="TreeGrafter"/>
</dbReference>
<keyword evidence="7" id="KW-1185">Reference proteome</keyword>
<feature type="region of interest" description="Disordered" evidence="5">
    <location>
        <begin position="285"/>
        <end position="330"/>
    </location>
</feature>
<evidence type="ECO:0000256" key="1">
    <source>
        <dbReference type="ARBA" id="ARBA00004123"/>
    </source>
</evidence>
<evidence type="ECO:0000256" key="4">
    <source>
        <dbReference type="ARBA" id="ARBA00023242"/>
    </source>
</evidence>
<feature type="compositionally biased region" description="Gly residues" evidence="5">
    <location>
        <begin position="285"/>
        <end position="297"/>
    </location>
</feature>
<sequence length="330" mass="35138">MLPTTIRSPPSLNDYIPLSEYQSQTPETFHGGKPVLHYHATGAKAWIPKAQQSSGLIIFPADLPPSRPTGPESVVLNGSSEDLLEQKIDLFVNSESLTLFCPATESGVSIPYPSITLHATKQIGGADAAAATSSGEQEERRYMSLYMQLQLSDGGGDDESFEIVELTIVPPESSTDLTGDEQQQQAATEADKLFKAISECSNLHPDPADEDDDENDGYYAAGADDRIIFEGGADGGQPEAIEGYSGVFSIGGGGGRLPPPMPGSSGWITAENVHEYFDEEGNWIGGEGVSGELGEGAGRVRVRNEAERDAEANGKNGEEDSSESKRPRTE</sequence>
<comment type="caution">
    <text evidence="6">The sequence shown here is derived from an EMBL/GenBank/DDBJ whole genome shotgun (WGS) entry which is preliminary data.</text>
</comment>
<evidence type="ECO:0000256" key="2">
    <source>
        <dbReference type="ARBA" id="ARBA00004496"/>
    </source>
</evidence>
<organism evidence="6 7">
    <name type="scientific">Pleurostoma richardsiae</name>
    <dbReference type="NCBI Taxonomy" id="41990"/>
    <lineage>
        <taxon>Eukaryota</taxon>
        <taxon>Fungi</taxon>
        <taxon>Dikarya</taxon>
        <taxon>Ascomycota</taxon>
        <taxon>Pezizomycotina</taxon>
        <taxon>Sordariomycetes</taxon>
        <taxon>Sordariomycetidae</taxon>
        <taxon>Calosphaeriales</taxon>
        <taxon>Pleurostomataceae</taxon>
        <taxon>Pleurostoma</taxon>
    </lineage>
</organism>
<dbReference type="Pfam" id="PF03517">
    <property type="entry name" value="Voldacs"/>
    <property type="match status" value="1"/>
</dbReference>
<evidence type="ECO:0000256" key="5">
    <source>
        <dbReference type="SAM" id="MobiDB-lite"/>
    </source>
</evidence>
<protein>
    <submittedName>
        <fullName evidence="6">Benzoylformate decarboxylase</fullName>
    </submittedName>
</protein>
<dbReference type="PANTHER" id="PTHR21399:SF0">
    <property type="entry name" value="METHYLOSOME SUBUNIT PICLN"/>
    <property type="match status" value="1"/>
</dbReference>
<keyword evidence="4" id="KW-0539">Nucleus</keyword>
<dbReference type="InterPro" id="IPR039924">
    <property type="entry name" value="ICln/Lot5/Saf5"/>
</dbReference>
<feature type="compositionally biased region" description="Basic and acidic residues" evidence="5">
    <location>
        <begin position="302"/>
        <end position="330"/>
    </location>
</feature>
<gene>
    <name evidence="6" type="ORF">NKR23_g6959</name>
</gene>
<comment type="subcellular location">
    <subcellularLocation>
        <location evidence="2">Cytoplasm</location>
    </subcellularLocation>
    <subcellularLocation>
        <location evidence="1">Nucleus</location>
    </subcellularLocation>
</comment>
<dbReference type="EMBL" id="JANBVO010000021">
    <property type="protein sequence ID" value="KAJ9142686.1"/>
    <property type="molecule type" value="Genomic_DNA"/>
</dbReference>
<evidence type="ECO:0000313" key="7">
    <source>
        <dbReference type="Proteomes" id="UP001174694"/>
    </source>
</evidence>
<dbReference type="InterPro" id="IPR011993">
    <property type="entry name" value="PH-like_dom_sf"/>
</dbReference>
<evidence type="ECO:0000313" key="6">
    <source>
        <dbReference type="EMBL" id="KAJ9142686.1"/>
    </source>
</evidence>
<proteinExistence type="predicted"/>
<dbReference type="GO" id="GO:0005681">
    <property type="term" value="C:spliceosomal complex"/>
    <property type="evidence" value="ECO:0007669"/>
    <property type="project" value="TreeGrafter"/>
</dbReference>
<evidence type="ECO:0000256" key="3">
    <source>
        <dbReference type="ARBA" id="ARBA00022490"/>
    </source>
</evidence>
<keyword evidence="3" id="KW-0963">Cytoplasm</keyword>